<feature type="compositionally biased region" description="Basic and acidic residues" evidence="1">
    <location>
        <begin position="74"/>
        <end position="87"/>
    </location>
</feature>
<evidence type="ECO:0000256" key="1">
    <source>
        <dbReference type="SAM" id="MobiDB-lite"/>
    </source>
</evidence>
<proteinExistence type="predicted"/>
<dbReference type="STRING" id="1029756.W911_00115"/>
<reference evidence="3 4" key="1">
    <citation type="journal article" date="2014" name="Genome Announc.">
        <title>Complete Genome Sequence of Hyphomicrobium nitrativorans Strain NL23, a Denitrifying Bacterium Isolated from Biofilm of a Methanol-Fed Denitrification System Treating Seawater at the Montreal Biodome.</title>
        <authorList>
            <person name="Martineau C."/>
            <person name="Villeneuve C."/>
            <person name="Mauffrey F."/>
            <person name="Villemur R."/>
        </authorList>
    </citation>
    <scope>NUCLEOTIDE SEQUENCE [LARGE SCALE GENOMIC DNA]</scope>
    <source>
        <strain evidence="3">NL23</strain>
    </source>
</reference>
<accession>V5S8S6</accession>
<feature type="chain" id="PRO_5004740462" evidence="2">
    <location>
        <begin position="17"/>
        <end position="151"/>
    </location>
</feature>
<sequence length="151" mass="16496">MVATGALLLLAAPAWAAGEATGRYTMSPTEGGVIRLDRETGAMSFCTGKDGAWSCKEMPESENDLAQRVDELERENRALRAQAERSPVHPPASEPPAAGDLVPPAPPGDLPVPTERDVDKLFDYVEGMVRKFKERIDRLEREAQKEPDLPL</sequence>
<dbReference type="KEGG" id="hni:W911_00115"/>
<evidence type="ECO:0000313" key="3">
    <source>
        <dbReference type="EMBL" id="AHB47161.1"/>
    </source>
</evidence>
<organism evidence="3 4">
    <name type="scientific">Hyphomicrobium nitrativorans NL23</name>
    <dbReference type="NCBI Taxonomy" id="1029756"/>
    <lineage>
        <taxon>Bacteria</taxon>
        <taxon>Pseudomonadati</taxon>
        <taxon>Pseudomonadota</taxon>
        <taxon>Alphaproteobacteria</taxon>
        <taxon>Hyphomicrobiales</taxon>
        <taxon>Hyphomicrobiaceae</taxon>
        <taxon>Hyphomicrobium</taxon>
    </lineage>
</organism>
<feature type="signal peptide" evidence="2">
    <location>
        <begin position="1"/>
        <end position="16"/>
    </location>
</feature>
<evidence type="ECO:0000313" key="4">
    <source>
        <dbReference type="Proteomes" id="UP000018542"/>
    </source>
</evidence>
<keyword evidence="2" id="KW-0732">Signal</keyword>
<gene>
    <name evidence="3" type="ORF">W911_00115</name>
</gene>
<dbReference type="AlphaFoldDB" id="V5S8S6"/>
<dbReference type="Proteomes" id="UP000018542">
    <property type="component" value="Chromosome"/>
</dbReference>
<dbReference type="EMBL" id="CP006912">
    <property type="protein sequence ID" value="AHB47161.1"/>
    <property type="molecule type" value="Genomic_DNA"/>
</dbReference>
<evidence type="ECO:0000256" key="2">
    <source>
        <dbReference type="SAM" id="SignalP"/>
    </source>
</evidence>
<feature type="region of interest" description="Disordered" evidence="1">
    <location>
        <begin position="74"/>
        <end position="116"/>
    </location>
</feature>
<name>V5S8S6_9HYPH</name>
<keyword evidence="4" id="KW-1185">Reference proteome</keyword>
<dbReference type="PATRIC" id="fig|1029756.8.peg.25"/>
<protein>
    <submittedName>
        <fullName evidence="3">Uncharacterized protein</fullName>
    </submittedName>
</protein>
<dbReference type="HOGENOM" id="CLU_132580_0_0_5"/>